<dbReference type="InterPro" id="IPR012340">
    <property type="entry name" value="NA-bd_OB-fold"/>
</dbReference>
<sequence length="354" mass="40531">MVIADEHDRYVLELRKKEQQNKRHREWNAEARREQIQCQHHGGSSHVAAAKKRLLRNRQRREVIAKEKELREQEYAYIEGGVSLQNKRSRHLVQLACDDNIIDECTVENEFPAGCEGVLHDRRSTYIMAFQPKLFPDISPSQTSWTTKVVVAQKNISRTAQRSPVKYQNMVLVDPQGNKVHATIYNNDITVFQDTLILSKAYLISNATGKHTNLKYRATAGPIQWTINGRTRIEEIDENHDDMVFSTYNLASFDGLQEYMDSKDEIVFATNHPMLILMKCINVCTPNVKAQEENHRPETSSGVILTFRGNSFSRGRKGKKIVKPIKWTLFSLKDLTATKMKNMGASLEATSLPS</sequence>
<feature type="domain" description="Replication protein A 70 kDa DNA-binding subunit B/D first OB fold" evidence="1">
    <location>
        <begin position="137"/>
        <end position="221"/>
    </location>
</feature>
<accession>A0ABD1Q3U6</accession>
<evidence type="ECO:0000313" key="2">
    <source>
        <dbReference type="EMBL" id="KAL2470865.1"/>
    </source>
</evidence>
<dbReference type="AlphaFoldDB" id="A0ABD1Q3U6"/>
<comment type="caution">
    <text evidence="2">The sequence shown here is derived from an EMBL/GenBank/DDBJ whole genome shotgun (WGS) entry which is preliminary data.</text>
</comment>
<dbReference type="EMBL" id="JBFOLK010000012">
    <property type="protein sequence ID" value="KAL2470865.1"/>
    <property type="molecule type" value="Genomic_DNA"/>
</dbReference>
<dbReference type="Proteomes" id="UP001604336">
    <property type="component" value="Unassembled WGS sequence"/>
</dbReference>
<proteinExistence type="predicted"/>
<dbReference type="SUPFAM" id="SSF50249">
    <property type="entry name" value="Nucleic acid-binding proteins"/>
    <property type="match status" value="1"/>
</dbReference>
<organism evidence="2 3">
    <name type="scientific">Abeliophyllum distichum</name>
    <dbReference type="NCBI Taxonomy" id="126358"/>
    <lineage>
        <taxon>Eukaryota</taxon>
        <taxon>Viridiplantae</taxon>
        <taxon>Streptophyta</taxon>
        <taxon>Embryophyta</taxon>
        <taxon>Tracheophyta</taxon>
        <taxon>Spermatophyta</taxon>
        <taxon>Magnoliopsida</taxon>
        <taxon>eudicotyledons</taxon>
        <taxon>Gunneridae</taxon>
        <taxon>Pentapetalae</taxon>
        <taxon>asterids</taxon>
        <taxon>lamiids</taxon>
        <taxon>Lamiales</taxon>
        <taxon>Oleaceae</taxon>
        <taxon>Forsythieae</taxon>
        <taxon>Abeliophyllum</taxon>
    </lineage>
</organism>
<evidence type="ECO:0000259" key="1">
    <source>
        <dbReference type="Pfam" id="PF02721"/>
    </source>
</evidence>
<dbReference type="Pfam" id="PF02721">
    <property type="entry name" value="DUF223"/>
    <property type="match status" value="1"/>
</dbReference>
<dbReference type="PANTHER" id="PTHR47165">
    <property type="entry name" value="OS03G0429900 PROTEIN"/>
    <property type="match status" value="1"/>
</dbReference>
<keyword evidence="3" id="KW-1185">Reference proteome</keyword>
<reference evidence="3" key="1">
    <citation type="submission" date="2024-07" db="EMBL/GenBank/DDBJ databases">
        <title>Two chromosome-level genome assemblies of Korean endemic species Abeliophyllum distichum and Forsythia ovata (Oleaceae).</title>
        <authorList>
            <person name="Jang H."/>
        </authorList>
    </citation>
    <scope>NUCLEOTIDE SEQUENCE [LARGE SCALE GENOMIC DNA]</scope>
</reference>
<name>A0ABD1Q3U6_9LAMI</name>
<evidence type="ECO:0000313" key="3">
    <source>
        <dbReference type="Proteomes" id="UP001604336"/>
    </source>
</evidence>
<dbReference type="InterPro" id="IPR003871">
    <property type="entry name" value="RFA1B/D_OB_1st"/>
</dbReference>
<dbReference type="Gene3D" id="2.40.50.140">
    <property type="entry name" value="Nucleic acid-binding proteins"/>
    <property type="match status" value="1"/>
</dbReference>
<protein>
    <submittedName>
        <fullName evidence="2">Nucleic acid-binding</fullName>
    </submittedName>
</protein>
<gene>
    <name evidence="2" type="ORF">Adt_39001</name>
</gene>
<dbReference type="PANTHER" id="PTHR47165:SF4">
    <property type="entry name" value="OS03G0429900 PROTEIN"/>
    <property type="match status" value="1"/>
</dbReference>